<dbReference type="EMBL" id="LAZR01019507">
    <property type="protein sequence ID" value="KKL92289.1"/>
    <property type="molecule type" value="Genomic_DNA"/>
</dbReference>
<evidence type="ECO:0000313" key="1">
    <source>
        <dbReference type="EMBL" id="KKL92289.1"/>
    </source>
</evidence>
<feature type="non-terminal residue" evidence="1">
    <location>
        <position position="48"/>
    </location>
</feature>
<accession>A0A0F9G0V9</accession>
<name>A0A0F9G0V9_9ZZZZ</name>
<proteinExistence type="predicted"/>
<comment type="caution">
    <text evidence="1">The sequence shown here is derived from an EMBL/GenBank/DDBJ whole genome shotgun (WGS) entry which is preliminary data.</text>
</comment>
<protein>
    <submittedName>
        <fullName evidence="1">Uncharacterized protein</fullName>
    </submittedName>
</protein>
<sequence>MLGMKQELSRLGYGGSSLARFTSLGEYMEDNADGFDIRDSPSYIPPEN</sequence>
<reference evidence="1" key="1">
    <citation type="journal article" date="2015" name="Nature">
        <title>Complex archaea that bridge the gap between prokaryotes and eukaryotes.</title>
        <authorList>
            <person name="Spang A."/>
            <person name="Saw J.H."/>
            <person name="Jorgensen S.L."/>
            <person name="Zaremba-Niedzwiedzka K."/>
            <person name="Martijn J."/>
            <person name="Lind A.E."/>
            <person name="van Eijk R."/>
            <person name="Schleper C."/>
            <person name="Guy L."/>
            <person name="Ettema T.J."/>
        </authorList>
    </citation>
    <scope>NUCLEOTIDE SEQUENCE</scope>
</reference>
<gene>
    <name evidence="1" type="ORF">LCGC14_1886210</name>
</gene>
<organism evidence="1">
    <name type="scientific">marine sediment metagenome</name>
    <dbReference type="NCBI Taxonomy" id="412755"/>
    <lineage>
        <taxon>unclassified sequences</taxon>
        <taxon>metagenomes</taxon>
        <taxon>ecological metagenomes</taxon>
    </lineage>
</organism>
<dbReference type="AlphaFoldDB" id="A0A0F9G0V9"/>